<gene>
    <name evidence="1" type="ORF">NDU88_003991</name>
</gene>
<evidence type="ECO:0000313" key="2">
    <source>
        <dbReference type="Proteomes" id="UP001066276"/>
    </source>
</evidence>
<dbReference type="EMBL" id="JANPWB010000007">
    <property type="protein sequence ID" value="KAJ1172141.1"/>
    <property type="molecule type" value="Genomic_DNA"/>
</dbReference>
<organism evidence="1 2">
    <name type="scientific">Pleurodeles waltl</name>
    <name type="common">Iberian ribbed newt</name>
    <dbReference type="NCBI Taxonomy" id="8319"/>
    <lineage>
        <taxon>Eukaryota</taxon>
        <taxon>Metazoa</taxon>
        <taxon>Chordata</taxon>
        <taxon>Craniata</taxon>
        <taxon>Vertebrata</taxon>
        <taxon>Euteleostomi</taxon>
        <taxon>Amphibia</taxon>
        <taxon>Batrachia</taxon>
        <taxon>Caudata</taxon>
        <taxon>Salamandroidea</taxon>
        <taxon>Salamandridae</taxon>
        <taxon>Pleurodelinae</taxon>
        <taxon>Pleurodeles</taxon>
    </lineage>
</organism>
<evidence type="ECO:0000313" key="1">
    <source>
        <dbReference type="EMBL" id="KAJ1172141.1"/>
    </source>
</evidence>
<reference evidence="1" key="1">
    <citation type="journal article" date="2022" name="bioRxiv">
        <title>Sequencing and chromosome-scale assembly of the giantPleurodeles waltlgenome.</title>
        <authorList>
            <person name="Brown T."/>
            <person name="Elewa A."/>
            <person name="Iarovenko S."/>
            <person name="Subramanian E."/>
            <person name="Araus A.J."/>
            <person name="Petzold A."/>
            <person name="Susuki M."/>
            <person name="Suzuki K.-i.T."/>
            <person name="Hayashi T."/>
            <person name="Toyoda A."/>
            <person name="Oliveira C."/>
            <person name="Osipova E."/>
            <person name="Leigh N.D."/>
            <person name="Simon A."/>
            <person name="Yun M.H."/>
        </authorList>
    </citation>
    <scope>NUCLEOTIDE SEQUENCE</scope>
    <source>
        <strain evidence="1">20211129_DDA</strain>
        <tissue evidence="1">Liver</tissue>
    </source>
</reference>
<protein>
    <submittedName>
        <fullName evidence="1">Uncharacterized protein</fullName>
    </submittedName>
</protein>
<dbReference type="Proteomes" id="UP001066276">
    <property type="component" value="Chromosome 4_1"/>
</dbReference>
<accession>A0AAV7T6Y6</accession>
<keyword evidence="2" id="KW-1185">Reference proteome</keyword>
<proteinExistence type="predicted"/>
<name>A0AAV7T6Y6_PLEWA</name>
<dbReference type="AlphaFoldDB" id="A0AAV7T6Y6"/>
<comment type="caution">
    <text evidence="1">The sequence shown here is derived from an EMBL/GenBank/DDBJ whole genome shotgun (WGS) entry which is preliminary data.</text>
</comment>
<sequence>MRGRVIQEAVPLSCRSAVGEAGYRELLPSPEPVSVFRRVLDEITRRRDCEAARSSHPWRILGHRFPTSELSCHRSRQEPGAAAGIRAELGVNREEQVTKWQ</sequence>